<dbReference type="PANTHER" id="PTHR47506:SF1">
    <property type="entry name" value="HTH-TYPE TRANSCRIPTIONAL REGULATOR YJDC"/>
    <property type="match status" value="1"/>
</dbReference>
<dbReference type="AlphaFoldDB" id="A0A6I1DYK9"/>
<keyword evidence="3" id="KW-0804">Transcription</keyword>
<evidence type="ECO:0000256" key="1">
    <source>
        <dbReference type="ARBA" id="ARBA00023015"/>
    </source>
</evidence>
<keyword evidence="2 4" id="KW-0238">DNA-binding</keyword>
<dbReference type="EMBL" id="WELG01000002">
    <property type="protein sequence ID" value="KAB7528951.1"/>
    <property type="molecule type" value="Genomic_DNA"/>
</dbReference>
<evidence type="ECO:0000256" key="2">
    <source>
        <dbReference type="ARBA" id="ARBA00023125"/>
    </source>
</evidence>
<evidence type="ECO:0000256" key="3">
    <source>
        <dbReference type="ARBA" id="ARBA00023163"/>
    </source>
</evidence>
<dbReference type="Gene3D" id="1.10.10.60">
    <property type="entry name" value="Homeodomain-like"/>
    <property type="match status" value="1"/>
</dbReference>
<dbReference type="SUPFAM" id="SSF46689">
    <property type="entry name" value="Homeodomain-like"/>
    <property type="match status" value="1"/>
</dbReference>
<dbReference type="PROSITE" id="PS50977">
    <property type="entry name" value="HTH_TETR_2"/>
    <property type="match status" value="1"/>
</dbReference>
<sequence>MEDWRKCNFLNTFERIISKHMPRVKQFDEAEILNKAMELFWEKGFHATSMQDLVSHLGINRASLYDTFGSKEALFQNAVEHYIEVSGSCIRTLFAVENDVRVGLKKLFDMAINESLCDLSKKGCFVVNTTTELIPGDAAIQEMLQKNRENMEAVFVDYIQKGIDKGQIDAFKNAQDVGLMFFGLYNGLRVLAKVDPTSESLKKMATAGLSILN</sequence>
<dbReference type="InterPro" id="IPR009057">
    <property type="entry name" value="Homeodomain-like_sf"/>
</dbReference>
<dbReference type="PANTHER" id="PTHR47506">
    <property type="entry name" value="TRANSCRIPTIONAL REGULATORY PROTEIN"/>
    <property type="match status" value="1"/>
</dbReference>
<feature type="domain" description="HTH tetR-type" evidence="5">
    <location>
        <begin position="26"/>
        <end position="86"/>
    </location>
</feature>
<dbReference type="SUPFAM" id="SSF48498">
    <property type="entry name" value="Tetracyclin repressor-like, C-terminal domain"/>
    <property type="match status" value="1"/>
</dbReference>
<accession>A0A6I1DYK9</accession>
<dbReference type="Pfam" id="PF16925">
    <property type="entry name" value="TetR_C_13"/>
    <property type="match status" value="1"/>
</dbReference>
<dbReference type="OrthoDB" id="9795242at2"/>
<protein>
    <submittedName>
        <fullName evidence="6">TetR family transcriptional regulator</fullName>
    </submittedName>
</protein>
<dbReference type="InterPro" id="IPR011075">
    <property type="entry name" value="TetR_C"/>
</dbReference>
<dbReference type="InterPro" id="IPR036271">
    <property type="entry name" value="Tet_transcr_reg_TetR-rel_C_sf"/>
</dbReference>
<dbReference type="InterPro" id="IPR001647">
    <property type="entry name" value="HTH_TetR"/>
</dbReference>
<dbReference type="Gene3D" id="1.10.357.10">
    <property type="entry name" value="Tetracycline Repressor, domain 2"/>
    <property type="match status" value="1"/>
</dbReference>
<comment type="caution">
    <text evidence="6">The sequence shown here is derived from an EMBL/GenBank/DDBJ whole genome shotgun (WGS) entry which is preliminary data.</text>
</comment>
<dbReference type="PRINTS" id="PR00455">
    <property type="entry name" value="HTHTETR"/>
</dbReference>
<evidence type="ECO:0000313" key="7">
    <source>
        <dbReference type="Proteomes" id="UP000429785"/>
    </source>
</evidence>
<dbReference type="GO" id="GO:0003677">
    <property type="term" value="F:DNA binding"/>
    <property type="evidence" value="ECO:0007669"/>
    <property type="project" value="UniProtKB-UniRule"/>
</dbReference>
<gene>
    <name evidence="6" type="ORF">F8C76_13970</name>
</gene>
<evidence type="ECO:0000259" key="5">
    <source>
        <dbReference type="PROSITE" id="PS50977"/>
    </source>
</evidence>
<dbReference type="Proteomes" id="UP000429785">
    <property type="component" value="Unassembled WGS sequence"/>
</dbReference>
<dbReference type="Pfam" id="PF00440">
    <property type="entry name" value="TetR_N"/>
    <property type="match status" value="1"/>
</dbReference>
<evidence type="ECO:0000256" key="4">
    <source>
        <dbReference type="PROSITE-ProRule" id="PRU00335"/>
    </source>
</evidence>
<evidence type="ECO:0000313" key="6">
    <source>
        <dbReference type="EMBL" id="KAB7528951.1"/>
    </source>
</evidence>
<feature type="DNA-binding region" description="H-T-H motif" evidence="4">
    <location>
        <begin position="49"/>
        <end position="68"/>
    </location>
</feature>
<reference evidence="6 7" key="1">
    <citation type="submission" date="2019-10" db="EMBL/GenBank/DDBJ databases">
        <title>Muricauda olearia CL-SS4 JCM15563 genome.</title>
        <authorList>
            <person name="Liu L."/>
        </authorList>
    </citation>
    <scope>NUCLEOTIDE SEQUENCE [LARGE SCALE GENOMIC DNA]</scope>
    <source>
        <strain evidence="6 7">CL-SS4</strain>
    </source>
</reference>
<name>A0A6I1DYK9_9FLAO</name>
<organism evidence="6 7">
    <name type="scientific">Flagellimonas olearia</name>
    <dbReference type="NCBI Taxonomy" id="552546"/>
    <lineage>
        <taxon>Bacteria</taxon>
        <taxon>Pseudomonadati</taxon>
        <taxon>Bacteroidota</taxon>
        <taxon>Flavobacteriia</taxon>
        <taxon>Flavobacteriales</taxon>
        <taxon>Flavobacteriaceae</taxon>
        <taxon>Flagellimonas</taxon>
    </lineage>
</organism>
<keyword evidence="1" id="KW-0805">Transcription regulation</keyword>
<proteinExistence type="predicted"/>